<gene>
    <name evidence="3" type="ORF">TKK_017297</name>
</gene>
<evidence type="ECO:0000313" key="3">
    <source>
        <dbReference type="EMBL" id="KAL3387340.1"/>
    </source>
</evidence>
<evidence type="ECO:0008006" key="5">
    <source>
        <dbReference type="Google" id="ProtNLM"/>
    </source>
</evidence>
<proteinExistence type="predicted"/>
<feature type="chain" id="PRO_5044785496" description="DUF4794 domain-containing protein" evidence="2">
    <location>
        <begin position="17"/>
        <end position="441"/>
    </location>
</feature>
<feature type="compositionally biased region" description="Low complexity" evidence="1">
    <location>
        <begin position="69"/>
        <end position="83"/>
    </location>
</feature>
<feature type="compositionally biased region" description="Polar residues" evidence="1">
    <location>
        <begin position="209"/>
        <end position="222"/>
    </location>
</feature>
<name>A0ABD2W2S3_9HYME</name>
<evidence type="ECO:0000256" key="2">
    <source>
        <dbReference type="SAM" id="SignalP"/>
    </source>
</evidence>
<comment type="caution">
    <text evidence="3">The sequence shown here is derived from an EMBL/GenBank/DDBJ whole genome shotgun (WGS) entry which is preliminary data.</text>
</comment>
<feature type="region of interest" description="Disordered" evidence="1">
    <location>
        <begin position="67"/>
        <end position="160"/>
    </location>
</feature>
<feature type="region of interest" description="Disordered" evidence="1">
    <location>
        <begin position="178"/>
        <end position="260"/>
    </location>
</feature>
<evidence type="ECO:0000256" key="1">
    <source>
        <dbReference type="SAM" id="MobiDB-lite"/>
    </source>
</evidence>
<dbReference type="AlphaFoldDB" id="A0ABD2W2S3"/>
<evidence type="ECO:0000313" key="4">
    <source>
        <dbReference type="Proteomes" id="UP001627154"/>
    </source>
</evidence>
<feature type="compositionally biased region" description="Low complexity" evidence="1">
    <location>
        <begin position="93"/>
        <end position="106"/>
    </location>
</feature>
<keyword evidence="2" id="KW-0732">Signal</keyword>
<keyword evidence="4" id="KW-1185">Reference proteome</keyword>
<feature type="compositionally biased region" description="Polar residues" evidence="1">
    <location>
        <begin position="107"/>
        <end position="116"/>
    </location>
</feature>
<feature type="compositionally biased region" description="Polar residues" evidence="1">
    <location>
        <begin position="185"/>
        <end position="200"/>
    </location>
</feature>
<protein>
    <recommendedName>
        <fullName evidence="5">DUF4794 domain-containing protein</fullName>
    </recommendedName>
</protein>
<feature type="signal peptide" evidence="2">
    <location>
        <begin position="1"/>
        <end position="16"/>
    </location>
</feature>
<organism evidence="3 4">
    <name type="scientific">Trichogramma kaykai</name>
    <dbReference type="NCBI Taxonomy" id="54128"/>
    <lineage>
        <taxon>Eukaryota</taxon>
        <taxon>Metazoa</taxon>
        <taxon>Ecdysozoa</taxon>
        <taxon>Arthropoda</taxon>
        <taxon>Hexapoda</taxon>
        <taxon>Insecta</taxon>
        <taxon>Pterygota</taxon>
        <taxon>Neoptera</taxon>
        <taxon>Endopterygota</taxon>
        <taxon>Hymenoptera</taxon>
        <taxon>Apocrita</taxon>
        <taxon>Proctotrupomorpha</taxon>
        <taxon>Chalcidoidea</taxon>
        <taxon>Trichogrammatidae</taxon>
        <taxon>Trichogramma</taxon>
    </lineage>
</organism>
<accession>A0ABD2W2S3</accession>
<dbReference type="Proteomes" id="UP001627154">
    <property type="component" value="Unassembled WGS sequence"/>
</dbReference>
<reference evidence="3 4" key="1">
    <citation type="journal article" date="2024" name="bioRxiv">
        <title>A reference genome for Trichogramma kaykai: A tiny desert-dwelling parasitoid wasp with competing sex-ratio distorters.</title>
        <authorList>
            <person name="Culotta J."/>
            <person name="Lindsey A.R."/>
        </authorList>
    </citation>
    <scope>NUCLEOTIDE SEQUENCE [LARGE SCALE GENOMIC DNA]</scope>
    <source>
        <strain evidence="3 4">KSX58</strain>
    </source>
</reference>
<sequence length="441" mass="47344">MFGIVLMSISVTASLASLEPIAFGQSAETTHSSYPYRYDGAAAAQPSLKASRPSAFIGKYLPPPSLLPTTATATTTTTTTTTARDSKTNRNPSSSQHQRHQLLSAQGRVQATSNDVVPSIKYLPVMDKPRPPSKEYLPPRQSPSSSYLPPSREYLPAAPSATAVTTTTTLGVAATTFGSEYLPPSSVSPTRPSFFTTATPPSRLKNEYLSPTQVIGSSTGQSVIDPRNEYLPPTSLSPPYRTENRLTEQRQQQQQQQPKFRALAGNEPGINLVEDNYLTAVTTATEINDAIASRGPNYQYAAPTSTRGQVQLRVQGERRVRQRLRPQGAAPGRAHSGLVLGAAARRPQAEGQLRGRRARLHAQDHLRGGRQRAASVRLAAADHSGSSSAAAAAAVSSELGLRAQCREPRLQARSLLTKIIAQSSDATVYANILLYTCESKV</sequence>
<dbReference type="EMBL" id="JBJJXI010000137">
    <property type="protein sequence ID" value="KAL3387340.1"/>
    <property type="molecule type" value="Genomic_DNA"/>
</dbReference>